<dbReference type="Pfam" id="PF01966">
    <property type="entry name" value="HD"/>
    <property type="match status" value="1"/>
</dbReference>
<dbReference type="RefSeq" id="WP_198688311.1">
    <property type="nucleotide sequence ID" value="NZ_CAWPUD010000007.1"/>
</dbReference>
<dbReference type="PANTHER" id="PTHR33594:SF1">
    <property type="entry name" value="HD_PDEASE DOMAIN-CONTAINING PROTEIN"/>
    <property type="match status" value="1"/>
</dbReference>
<dbReference type="Proteomes" id="UP000696184">
    <property type="component" value="Unassembled WGS sequence"/>
</dbReference>
<dbReference type="SUPFAM" id="SSF109604">
    <property type="entry name" value="HD-domain/PDEase-like"/>
    <property type="match status" value="1"/>
</dbReference>
<dbReference type="Gene3D" id="1.10.3210.50">
    <property type="match status" value="1"/>
</dbReference>
<dbReference type="InterPro" id="IPR006674">
    <property type="entry name" value="HD_domain"/>
</dbReference>
<dbReference type="InterPro" id="IPR003607">
    <property type="entry name" value="HD/PDEase_dom"/>
</dbReference>
<feature type="domain" description="HD" evidence="1">
    <location>
        <begin position="27"/>
        <end position="131"/>
    </location>
</feature>
<reference evidence="2 3" key="1">
    <citation type="submission" date="2020-08" db="EMBL/GenBank/DDBJ databases">
        <title>Description of Xenorhabdus lircayensis sp. nov., the symbiotic bacterium associated with the entomopathogenic nematode Steirnernema unicornum.</title>
        <authorList>
            <person name="Castaneda-Alvarez C."/>
            <person name="Prodan S."/>
            <person name="Zamorano A."/>
            <person name="San-Blas E."/>
            <person name="Aballay E."/>
        </authorList>
    </citation>
    <scope>NUCLEOTIDE SEQUENCE [LARGE SCALE GENOMIC DNA]</scope>
    <source>
        <strain evidence="2 3">VLS</strain>
    </source>
</reference>
<organism evidence="2 3">
    <name type="scientific">Xenorhabdus lircayensis</name>
    <dbReference type="NCBI Taxonomy" id="2763499"/>
    <lineage>
        <taxon>Bacteria</taxon>
        <taxon>Pseudomonadati</taxon>
        <taxon>Pseudomonadota</taxon>
        <taxon>Gammaproteobacteria</taxon>
        <taxon>Enterobacterales</taxon>
        <taxon>Morganellaceae</taxon>
        <taxon>Xenorhabdus</taxon>
    </lineage>
</organism>
<dbReference type="SMART" id="SM00471">
    <property type="entry name" value="HDc"/>
    <property type="match status" value="1"/>
</dbReference>
<proteinExistence type="predicted"/>
<dbReference type="CDD" id="cd00077">
    <property type="entry name" value="HDc"/>
    <property type="match status" value="1"/>
</dbReference>
<sequence length="217" mass="24569">MLSFSPFEDLAHQLLPIAIEGDDGAHDVAHLYRVWRNAKQICEAESGNLRLVFVAVLLHDCVSVEKNSPKRHLASRMAAEKAALILKNLGWCEEEITDICHAIETHSFSAELTPRTLEAKIVQDADRLDSIGMIGIGRCFYTAGRMGSSLYDFHDPLAKQREYNDKAYTVDHFYTKLFKIEAGFQTESGREMARERTERMALFLDAFLDEIQVESAN</sequence>
<comment type="caution">
    <text evidence="2">The sequence shown here is derived from an EMBL/GenBank/DDBJ whole genome shotgun (WGS) entry which is preliminary data.</text>
</comment>
<keyword evidence="3" id="KW-1185">Reference proteome</keyword>
<gene>
    <name evidence="2" type="ORF">H8A87_01840</name>
</gene>
<dbReference type="EMBL" id="JACOII010000011">
    <property type="protein sequence ID" value="MBI6547510.1"/>
    <property type="molecule type" value="Genomic_DNA"/>
</dbReference>
<evidence type="ECO:0000313" key="3">
    <source>
        <dbReference type="Proteomes" id="UP000696184"/>
    </source>
</evidence>
<name>A0ABS0U0V7_9GAMM</name>
<evidence type="ECO:0000313" key="2">
    <source>
        <dbReference type="EMBL" id="MBI6547510.1"/>
    </source>
</evidence>
<dbReference type="PANTHER" id="PTHR33594">
    <property type="entry name" value="SUPERFAMILY HYDROLASE, PUTATIVE (AFU_ORTHOLOGUE AFUA_1G03035)-RELATED"/>
    <property type="match status" value="1"/>
</dbReference>
<evidence type="ECO:0000259" key="1">
    <source>
        <dbReference type="PROSITE" id="PS51831"/>
    </source>
</evidence>
<accession>A0ABS0U0V7</accession>
<protein>
    <submittedName>
        <fullName evidence="2">HD domain-containing protein</fullName>
    </submittedName>
</protein>
<dbReference type="PROSITE" id="PS51831">
    <property type="entry name" value="HD"/>
    <property type="match status" value="1"/>
</dbReference>